<reference evidence="1 2" key="1">
    <citation type="journal article" date="2020" name="Nature">
        <title>Six reference-quality genomes reveal evolution of bat adaptations.</title>
        <authorList>
            <person name="Jebb D."/>
            <person name="Huang Z."/>
            <person name="Pippel M."/>
            <person name="Hughes G.M."/>
            <person name="Lavrichenko K."/>
            <person name="Devanna P."/>
            <person name="Winkler S."/>
            <person name="Jermiin L.S."/>
            <person name="Skirmuntt E.C."/>
            <person name="Katzourakis A."/>
            <person name="Burkitt-Gray L."/>
            <person name="Ray D.A."/>
            <person name="Sullivan K.A.M."/>
            <person name="Roscito J.G."/>
            <person name="Kirilenko B.M."/>
            <person name="Davalos L.M."/>
            <person name="Corthals A.P."/>
            <person name="Power M.L."/>
            <person name="Jones G."/>
            <person name="Ransome R.D."/>
            <person name="Dechmann D.K.N."/>
            <person name="Locatelli A.G."/>
            <person name="Puechmaille S.J."/>
            <person name="Fedrigo O."/>
            <person name="Jarvis E.D."/>
            <person name="Hiller M."/>
            <person name="Vernes S.C."/>
            <person name="Myers E.W."/>
            <person name="Teeling E.C."/>
        </authorList>
    </citation>
    <scope>NUCLEOTIDE SEQUENCE [LARGE SCALE GENOMIC DNA]</scope>
    <source>
        <strain evidence="1">MMolMol1</strain>
        <tissue evidence="1">Muscle</tissue>
    </source>
</reference>
<proteinExistence type="predicted"/>
<protein>
    <submittedName>
        <fullName evidence="1">Uncharacterized protein</fullName>
    </submittedName>
</protein>
<organism evidence="1 2">
    <name type="scientific">Molossus molossus</name>
    <name type="common">Pallas' mastiff bat</name>
    <name type="synonym">Vespertilio molossus</name>
    <dbReference type="NCBI Taxonomy" id="27622"/>
    <lineage>
        <taxon>Eukaryota</taxon>
        <taxon>Metazoa</taxon>
        <taxon>Chordata</taxon>
        <taxon>Craniata</taxon>
        <taxon>Vertebrata</taxon>
        <taxon>Euteleostomi</taxon>
        <taxon>Mammalia</taxon>
        <taxon>Eutheria</taxon>
        <taxon>Laurasiatheria</taxon>
        <taxon>Chiroptera</taxon>
        <taxon>Yangochiroptera</taxon>
        <taxon>Molossidae</taxon>
        <taxon>Molossus</taxon>
    </lineage>
</organism>
<dbReference type="EMBL" id="JACASF010000019">
    <property type="protein sequence ID" value="KAF6416222.1"/>
    <property type="molecule type" value="Genomic_DNA"/>
</dbReference>
<dbReference type="Proteomes" id="UP000550707">
    <property type="component" value="Unassembled WGS sequence"/>
</dbReference>
<keyword evidence="2" id="KW-1185">Reference proteome</keyword>
<gene>
    <name evidence="1" type="ORF">HJG59_009499</name>
</gene>
<evidence type="ECO:0000313" key="2">
    <source>
        <dbReference type="Proteomes" id="UP000550707"/>
    </source>
</evidence>
<name>A0A7J8CZP7_MOLMO</name>
<sequence length="124" mass="13707">MRPCVVRTPRPSLSAGHLGKILHLPDLSVPIREVGTLAPTLWDWGTVNRANEATVVYSSRTWILASGEVPVKSPCHGCDTEATEPVLDRTALQTVPWETFSRRARLCAERSPPVRLAKFTCRCS</sequence>
<dbReference type="AlphaFoldDB" id="A0A7J8CZP7"/>
<comment type="caution">
    <text evidence="1">The sequence shown here is derived from an EMBL/GenBank/DDBJ whole genome shotgun (WGS) entry which is preliminary data.</text>
</comment>
<accession>A0A7J8CZP7</accession>
<dbReference type="InParanoid" id="A0A7J8CZP7"/>
<evidence type="ECO:0000313" key="1">
    <source>
        <dbReference type="EMBL" id="KAF6416222.1"/>
    </source>
</evidence>